<evidence type="ECO:0000259" key="1">
    <source>
        <dbReference type="SMART" id="SM00955"/>
    </source>
</evidence>
<dbReference type="EMBL" id="KZ155772">
    <property type="protein sequence ID" value="OUS48725.1"/>
    <property type="molecule type" value="Genomic_DNA"/>
</dbReference>
<reference evidence="2" key="1">
    <citation type="submission" date="2017-04" db="EMBL/GenBank/DDBJ databases">
        <title>Population genomics of picophytoplankton unveils novel chromosome hypervariability.</title>
        <authorList>
            <consortium name="DOE Joint Genome Institute"/>
            <person name="Blanc-Mathieu R."/>
            <person name="Krasovec M."/>
            <person name="Hebrard M."/>
            <person name="Yau S."/>
            <person name="Desgranges E."/>
            <person name="Martin J."/>
            <person name="Schackwitz W."/>
            <person name="Kuo A."/>
            <person name="Salin G."/>
            <person name="Donnadieu C."/>
            <person name="Desdevises Y."/>
            <person name="Sanchez-Ferandin S."/>
            <person name="Moreau H."/>
            <person name="Rivals E."/>
            <person name="Grigoriev I.V."/>
            <person name="Grimsley N."/>
            <person name="Eyre-Walker A."/>
            <person name="Piganeau G."/>
        </authorList>
    </citation>
    <scope>NUCLEOTIDE SEQUENCE [LARGE SCALE GENOMIC DNA]</scope>
    <source>
        <strain evidence="2">RCC 1115</strain>
    </source>
</reference>
<protein>
    <submittedName>
        <fullName evidence="2">Ribonuclease II</fullName>
    </submittedName>
</protein>
<dbReference type="InterPro" id="IPR001900">
    <property type="entry name" value="RNase_II/R"/>
</dbReference>
<dbReference type="Pfam" id="PF23161">
    <property type="entry name" value="HTH_RNase_II"/>
    <property type="match status" value="1"/>
</dbReference>
<sequence length="752" mass="81712">MGRALARARDGHRANVGRRSWFVRSSSITRLEGRDGRADADGGRDGWGWTLDAGASVAYARKGALRAGVVERRDGKAALVVREFPSLESVKVSEKSVEMRFAASADAETAEAFASEVAANAQRADALLSAAWELINEFGLEDGEVCDASYVSELMFEGEERAAGANAFAAYRLLQSQAGGTYFKAKGKGTYEARPSDQIEALKKKIEAETRAAAVEDEFLDEIRAAIAAPRGDKPRGQTLWRASAEDNDARVRRLEALQAYALGDKFHSAVEKAMADDLLGKLGFPRSSESALKLLISTGTWSTHENVSVRKYGVPIDFPQEALDECASILANPPADVDASSRVDLTHLSAYAIDDAGTVEVDDAVSAESLDEGRIRVWVHVADPSRWVTMNSTLDITARGRATTLYYPTELVPMFPLDIAAGPMSLGANAEASEAMTIRADVDADGNIEDFDITPSLVKIDRRWTYDEVDAELDSVTCDASLRLLYKVASARDERRADDGSVTIILPETSIKVQGATARGGEDDATVEMVKLESNTASRTLVSELMILAGDVVARFGIKENLPLPFRGQGEPRLMSDDEWDEIPEGICQDMAMRSCMNASTGGATPRPHSGLGLDAYVQFTSPIRRYADLLAHYQIKAYLRGEQPPFDTESMERVIEDIGNSVGGAIRSQRETSKYWASVYFASQPASARWTAKVVKFLRGDDLVIVIFDDLGFESVVKLDRPALLGESVTLRVVGAEPHAGSITFARVHE</sequence>
<feature type="domain" description="RNB" evidence="1">
    <location>
        <begin position="343"/>
        <end position="643"/>
    </location>
</feature>
<dbReference type="GO" id="GO:0000932">
    <property type="term" value="C:P-body"/>
    <property type="evidence" value="ECO:0007669"/>
    <property type="project" value="TreeGrafter"/>
</dbReference>
<dbReference type="PANTHER" id="PTHR23355:SF42">
    <property type="entry name" value="RIBONUCLEASE II, CHLOROPLASTIC_MITOCHONDRIAL"/>
    <property type="match status" value="1"/>
</dbReference>
<dbReference type="GO" id="GO:0003723">
    <property type="term" value="F:RNA binding"/>
    <property type="evidence" value="ECO:0007669"/>
    <property type="project" value="InterPro"/>
</dbReference>
<dbReference type="AlphaFoldDB" id="A0A1Y5IP34"/>
<accession>A0A1Y5IP34</accession>
<dbReference type="GO" id="GO:0006402">
    <property type="term" value="P:mRNA catabolic process"/>
    <property type="evidence" value="ECO:0007669"/>
    <property type="project" value="TreeGrafter"/>
</dbReference>
<evidence type="ECO:0000313" key="2">
    <source>
        <dbReference type="EMBL" id="OUS48725.1"/>
    </source>
</evidence>
<gene>
    <name evidence="2" type="ORF">BE221DRAFT_203019</name>
</gene>
<dbReference type="Proteomes" id="UP000195557">
    <property type="component" value="Unassembled WGS sequence"/>
</dbReference>
<proteinExistence type="predicted"/>
<dbReference type="GO" id="GO:0000175">
    <property type="term" value="F:3'-5'-RNA exonuclease activity"/>
    <property type="evidence" value="ECO:0007669"/>
    <property type="project" value="TreeGrafter"/>
</dbReference>
<dbReference type="InterPro" id="IPR012340">
    <property type="entry name" value="NA-bd_OB-fold"/>
</dbReference>
<name>A0A1Y5IP34_OSTTA</name>
<dbReference type="SMART" id="SM00955">
    <property type="entry name" value="RNB"/>
    <property type="match status" value="1"/>
</dbReference>
<dbReference type="InterPro" id="IPR056404">
    <property type="entry name" value="HTH_RNase_II"/>
</dbReference>
<dbReference type="eggNOG" id="KOG2102">
    <property type="taxonomic scope" value="Eukaryota"/>
</dbReference>
<dbReference type="SUPFAM" id="SSF50249">
    <property type="entry name" value="Nucleic acid-binding proteins"/>
    <property type="match status" value="1"/>
</dbReference>
<dbReference type="InterPro" id="IPR050180">
    <property type="entry name" value="RNR_Ribonuclease"/>
</dbReference>
<dbReference type="Pfam" id="PF00773">
    <property type="entry name" value="RNB"/>
    <property type="match status" value="1"/>
</dbReference>
<dbReference type="PANTHER" id="PTHR23355">
    <property type="entry name" value="RIBONUCLEASE"/>
    <property type="match status" value="1"/>
</dbReference>
<organism evidence="2">
    <name type="scientific">Ostreococcus tauri</name>
    <name type="common">Marine green alga</name>
    <dbReference type="NCBI Taxonomy" id="70448"/>
    <lineage>
        <taxon>Eukaryota</taxon>
        <taxon>Viridiplantae</taxon>
        <taxon>Chlorophyta</taxon>
        <taxon>Mamiellophyceae</taxon>
        <taxon>Mamiellales</taxon>
        <taxon>Bathycoccaceae</taxon>
        <taxon>Ostreococcus</taxon>
    </lineage>
</organism>